<accession>A0A4Y2A8R2</accession>
<name>A0A4Y2A8R2_ARAVE</name>
<feature type="non-terminal residue" evidence="1">
    <location>
        <position position="1"/>
    </location>
</feature>
<reference evidence="1 2" key="1">
    <citation type="journal article" date="2019" name="Sci. Rep.">
        <title>Orb-weaving spider Araneus ventricosus genome elucidates the spidroin gene catalogue.</title>
        <authorList>
            <person name="Kono N."/>
            <person name="Nakamura H."/>
            <person name="Ohtoshi R."/>
            <person name="Moran D.A.P."/>
            <person name="Shinohara A."/>
            <person name="Yoshida Y."/>
            <person name="Fujiwara M."/>
            <person name="Mori M."/>
            <person name="Tomita M."/>
            <person name="Arakawa K."/>
        </authorList>
    </citation>
    <scope>NUCLEOTIDE SEQUENCE [LARGE SCALE GENOMIC DNA]</scope>
</reference>
<evidence type="ECO:0000313" key="2">
    <source>
        <dbReference type="Proteomes" id="UP000499080"/>
    </source>
</evidence>
<dbReference type="AlphaFoldDB" id="A0A4Y2A8R2"/>
<proteinExistence type="predicted"/>
<gene>
    <name evidence="1" type="ORF">AVEN_149320_1</name>
</gene>
<comment type="caution">
    <text evidence="1">The sequence shown here is derived from an EMBL/GenBank/DDBJ whole genome shotgun (WGS) entry which is preliminary data.</text>
</comment>
<protein>
    <submittedName>
        <fullName evidence="1">Uncharacterized protein</fullName>
    </submittedName>
</protein>
<dbReference type="Proteomes" id="UP000499080">
    <property type="component" value="Unassembled WGS sequence"/>
</dbReference>
<organism evidence="1 2">
    <name type="scientific">Araneus ventricosus</name>
    <name type="common">Orbweaver spider</name>
    <name type="synonym">Epeira ventricosa</name>
    <dbReference type="NCBI Taxonomy" id="182803"/>
    <lineage>
        <taxon>Eukaryota</taxon>
        <taxon>Metazoa</taxon>
        <taxon>Ecdysozoa</taxon>
        <taxon>Arthropoda</taxon>
        <taxon>Chelicerata</taxon>
        <taxon>Arachnida</taxon>
        <taxon>Araneae</taxon>
        <taxon>Araneomorphae</taxon>
        <taxon>Entelegynae</taxon>
        <taxon>Araneoidea</taxon>
        <taxon>Araneidae</taxon>
        <taxon>Araneus</taxon>
    </lineage>
</organism>
<sequence length="63" mass="7086">SSKFHPKPKDCCELLITAAQIISDLSSESLEENLELAPLLLPVRHENCYLQNVYGGRCRNKLS</sequence>
<evidence type="ECO:0000313" key="1">
    <source>
        <dbReference type="EMBL" id="GBL75314.1"/>
    </source>
</evidence>
<keyword evidence="2" id="KW-1185">Reference proteome</keyword>
<dbReference type="EMBL" id="BGPR01230985">
    <property type="protein sequence ID" value="GBL75314.1"/>
    <property type="molecule type" value="Genomic_DNA"/>
</dbReference>